<keyword evidence="8" id="KW-0206">Cytoskeleton</keyword>
<evidence type="ECO:0000256" key="4">
    <source>
        <dbReference type="ARBA" id="ARBA00022741"/>
    </source>
</evidence>
<dbReference type="PANTHER" id="PTHR47970">
    <property type="entry name" value="KINESIN-LIKE PROTEIN KIF11"/>
    <property type="match status" value="1"/>
</dbReference>
<evidence type="ECO:0000256" key="5">
    <source>
        <dbReference type="ARBA" id="ARBA00022840"/>
    </source>
</evidence>
<evidence type="ECO:0000256" key="8">
    <source>
        <dbReference type="ARBA" id="ARBA00023212"/>
    </source>
</evidence>
<evidence type="ECO:0000256" key="1">
    <source>
        <dbReference type="ARBA" id="ARBA00004186"/>
    </source>
</evidence>
<dbReference type="SUPFAM" id="SSF52540">
    <property type="entry name" value="P-loop containing nucleoside triphosphate hydrolases"/>
    <property type="match status" value="1"/>
</dbReference>
<proteinExistence type="inferred from homology"/>
<dbReference type="GeneTree" id="ENSGT00940000164689"/>
<keyword evidence="6 10" id="KW-0175">Coiled coil</keyword>
<dbReference type="InterPro" id="IPR001752">
    <property type="entry name" value="Kinesin_motor_dom"/>
</dbReference>
<dbReference type="GO" id="GO:0072686">
    <property type="term" value="C:mitotic spindle"/>
    <property type="evidence" value="ECO:0007669"/>
    <property type="project" value="TreeGrafter"/>
</dbReference>
<evidence type="ECO:0000256" key="6">
    <source>
        <dbReference type="ARBA" id="ARBA00023054"/>
    </source>
</evidence>
<keyword evidence="5 9" id="KW-0067">ATP-binding</keyword>
<evidence type="ECO:0000256" key="3">
    <source>
        <dbReference type="ARBA" id="ARBA00022553"/>
    </source>
</evidence>
<keyword evidence="4 9" id="KW-0547">Nucleotide-binding</keyword>
<keyword evidence="3" id="KW-0597">Phosphoprotein</keyword>
<dbReference type="InterPro" id="IPR036961">
    <property type="entry name" value="Kinesin_motor_dom_sf"/>
</dbReference>
<dbReference type="PRINTS" id="PR00380">
    <property type="entry name" value="KINESINHEAVY"/>
</dbReference>
<evidence type="ECO:0000256" key="9">
    <source>
        <dbReference type="PROSITE-ProRule" id="PRU00283"/>
    </source>
</evidence>
<organism evidence="12 13">
    <name type="scientific">Haplochromis burtoni</name>
    <name type="common">Burton's mouthbrooder</name>
    <name type="synonym">Chromis burtoni</name>
    <dbReference type="NCBI Taxonomy" id="8153"/>
    <lineage>
        <taxon>Eukaryota</taxon>
        <taxon>Metazoa</taxon>
        <taxon>Chordata</taxon>
        <taxon>Craniata</taxon>
        <taxon>Vertebrata</taxon>
        <taxon>Euteleostomi</taxon>
        <taxon>Actinopterygii</taxon>
        <taxon>Neopterygii</taxon>
        <taxon>Teleostei</taxon>
        <taxon>Neoteleostei</taxon>
        <taxon>Acanthomorphata</taxon>
        <taxon>Ovalentaria</taxon>
        <taxon>Cichlomorphae</taxon>
        <taxon>Cichliformes</taxon>
        <taxon>Cichlidae</taxon>
        <taxon>African cichlids</taxon>
        <taxon>Pseudocrenilabrinae</taxon>
        <taxon>Haplochromini</taxon>
        <taxon>Haplochromis</taxon>
    </lineage>
</organism>
<evidence type="ECO:0000256" key="7">
    <source>
        <dbReference type="ARBA" id="ARBA00023175"/>
    </source>
</evidence>
<keyword evidence="7 9" id="KW-0505">Motor protein</keyword>
<dbReference type="GO" id="GO:0007018">
    <property type="term" value="P:microtubule-based movement"/>
    <property type="evidence" value="ECO:0007669"/>
    <property type="project" value="InterPro"/>
</dbReference>
<evidence type="ECO:0000313" key="13">
    <source>
        <dbReference type="Proteomes" id="UP000264840"/>
    </source>
</evidence>
<name>A0A3Q2X2C4_HAPBU</name>
<protein>
    <submittedName>
        <fullName evidence="12">Zgc:56231</fullName>
    </submittedName>
</protein>
<dbReference type="GO" id="GO:0051231">
    <property type="term" value="P:spindle elongation"/>
    <property type="evidence" value="ECO:0007669"/>
    <property type="project" value="TreeGrafter"/>
</dbReference>
<comment type="subcellular location">
    <subcellularLocation>
        <location evidence="1">Cytoplasm</location>
        <location evidence="1">Cytoskeleton</location>
        <location evidence="1">Spindle</location>
    </subcellularLocation>
</comment>
<reference evidence="12" key="1">
    <citation type="submission" date="2025-08" db="UniProtKB">
        <authorList>
            <consortium name="Ensembl"/>
        </authorList>
    </citation>
    <scope>IDENTIFICATION</scope>
</reference>
<dbReference type="InterPro" id="IPR047149">
    <property type="entry name" value="KIF11-like"/>
</dbReference>
<evidence type="ECO:0000256" key="10">
    <source>
        <dbReference type="SAM" id="Coils"/>
    </source>
</evidence>
<dbReference type="FunFam" id="3.40.850.10:FF:000062">
    <property type="entry name" value="Kinesin-like protein"/>
    <property type="match status" value="1"/>
</dbReference>
<accession>A0A3Q2X2C4</accession>
<dbReference type="Gene3D" id="3.40.850.10">
    <property type="entry name" value="Kinesin motor domain"/>
    <property type="match status" value="1"/>
</dbReference>
<dbReference type="GO" id="GO:0005524">
    <property type="term" value="F:ATP binding"/>
    <property type="evidence" value="ECO:0007669"/>
    <property type="project" value="UniProtKB-UniRule"/>
</dbReference>
<evidence type="ECO:0000256" key="2">
    <source>
        <dbReference type="ARBA" id="ARBA00022490"/>
    </source>
</evidence>
<dbReference type="PROSITE" id="PS50067">
    <property type="entry name" value="KINESIN_MOTOR_2"/>
    <property type="match status" value="1"/>
</dbReference>
<evidence type="ECO:0000259" key="11">
    <source>
        <dbReference type="PROSITE" id="PS50067"/>
    </source>
</evidence>
<dbReference type="Pfam" id="PF00225">
    <property type="entry name" value="Kinesin"/>
    <property type="match status" value="1"/>
</dbReference>
<sequence length="532" mass="60316">EQQTMSVYLRVRPFSKEELSNNEDQACVVIENSQTVTLNAPKGSATMKSREKGIGMSLHKFYFSQIFGPDTTQAELFENTVKSQMSDFLDGKNALIFTYGVTNAGKTFTIQSPKEPGILPRVLESTFQYIGEHQYRGMDLKPYLRNGVQSLDFHQVKQERITKAAIFASFKEVAFFEIYNEYVYDLLQPSLCSKSKKRACLRVCDDGAGNAYVKLIWINIHNLGEASKLLHFGNKNRSAAATKMNHSSSRHSIFTMKLLRINGGTAERVSFSLCDLAGSERCNKTKTFGERLKEAGNINNSLLILGKCITALRNSGPDTRSIPFRESKLTKLFQAFFCGKGRPSMIVNINQCASTYDETLHVMKFSAVAKQVVQVIPDKALESLAPRLVGHDGKPLLSNGVFDSNVLESYLSEDELLDEEEEADMSLLPQSELLNVVENLRTKLLAERRKNLLQEIEIRKEMGDAMLQQLMESEELRRQIEELKESYRDKLENTFEMYKDAIKEHAYHSAMTNLEDNYVPLDEFTAEQEKVE</sequence>
<dbReference type="PANTHER" id="PTHR47970:SF29">
    <property type="entry name" value="KINESIN FAMILY MEMBER 20B"/>
    <property type="match status" value="1"/>
</dbReference>
<keyword evidence="13" id="KW-1185">Reference proteome</keyword>
<dbReference type="GO" id="GO:0005634">
    <property type="term" value="C:nucleus"/>
    <property type="evidence" value="ECO:0007669"/>
    <property type="project" value="TreeGrafter"/>
</dbReference>
<dbReference type="GO" id="GO:0008017">
    <property type="term" value="F:microtubule binding"/>
    <property type="evidence" value="ECO:0007669"/>
    <property type="project" value="InterPro"/>
</dbReference>
<dbReference type="InterPro" id="IPR027417">
    <property type="entry name" value="P-loop_NTPase"/>
</dbReference>
<feature type="binding site" evidence="9">
    <location>
        <begin position="100"/>
        <end position="107"/>
    </location>
    <ligand>
        <name>ATP</name>
        <dbReference type="ChEBI" id="CHEBI:30616"/>
    </ligand>
</feature>
<dbReference type="OMA" id="HAYQCAM"/>
<dbReference type="GO" id="GO:0090307">
    <property type="term" value="P:mitotic spindle assembly"/>
    <property type="evidence" value="ECO:0007669"/>
    <property type="project" value="TreeGrafter"/>
</dbReference>
<dbReference type="Ensembl" id="ENSHBUT00000034544.1">
    <property type="protein sequence ID" value="ENSHBUP00000032731.1"/>
    <property type="gene ID" value="ENSHBUG00000019234.1"/>
</dbReference>
<dbReference type="SMART" id="SM00129">
    <property type="entry name" value="KISc"/>
    <property type="match status" value="1"/>
</dbReference>
<evidence type="ECO:0000313" key="12">
    <source>
        <dbReference type="Ensembl" id="ENSHBUP00000032731.1"/>
    </source>
</evidence>
<comment type="similarity">
    <text evidence="9">Belongs to the TRAFAC class myosin-kinesin ATPase superfamily. Kinesin family.</text>
</comment>
<dbReference type="GO" id="GO:0005876">
    <property type="term" value="C:spindle microtubule"/>
    <property type="evidence" value="ECO:0007669"/>
    <property type="project" value="TreeGrafter"/>
</dbReference>
<dbReference type="STRING" id="8153.ENSHBUP00000032731"/>
<reference evidence="12" key="2">
    <citation type="submission" date="2025-09" db="UniProtKB">
        <authorList>
            <consortium name="Ensembl"/>
        </authorList>
    </citation>
    <scope>IDENTIFICATION</scope>
</reference>
<dbReference type="GO" id="GO:0008574">
    <property type="term" value="F:plus-end-directed microtubule motor activity"/>
    <property type="evidence" value="ECO:0007669"/>
    <property type="project" value="TreeGrafter"/>
</dbReference>
<keyword evidence="2" id="KW-0963">Cytoplasm</keyword>
<dbReference type="AlphaFoldDB" id="A0A3Q2X2C4"/>
<feature type="coiled-coil region" evidence="10">
    <location>
        <begin position="466"/>
        <end position="493"/>
    </location>
</feature>
<dbReference type="Proteomes" id="UP000264840">
    <property type="component" value="Unplaced"/>
</dbReference>
<feature type="domain" description="Kinesin motor" evidence="11">
    <location>
        <begin position="4"/>
        <end position="372"/>
    </location>
</feature>